<proteinExistence type="predicted"/>
<evidence type="ECO:0000313" key="1">
    <source>
        <dbReference type="EMBL" id="CDH02813.1"/>
    </source>
</evidence>
<dbReference type="Proteomes" id="UP000028487">
    <property type="component" value="Unassembled WGS sequence"/>
</dbReference>
<dbReference type="HOGENOM" id="CLU_142717_0_0_6"/>
<accession>A0A077NWL2</accession>
<name>A0A077NWL2_XENBV</name>
<dbReference type="RefSeq" id="WP_038197404.1">
    <property type="nucleotide sequence ID" value="NZ_CAWLWD010000042.1"/>
</dbReference>
<sequence length="115" mass="13075">MAIEEFKWRTQIQDSPSGEFKHRVKSIEFGDGYKQVVADGINSETQSWPYSYLGAKEEVVPIFQFIRNHTAKSFIWRPPFGEKGLYRVKSDSITMTPMAGGIMKVSATFEQAFSA</sequence>
<dbReference type="AlphaFoldDB" id="A0A077NWL2"/>
<dbReference type="InterPro" id="IPR010265">
    <property type="entry name" value="Phage_lambda_TipM"/>
</dbReference>
<dbReference type="EMBL" id="CBSV010000217">
    <property type="protein sequence ID" value="CDH02813.1"/>
    <property type="molecule type" value="Genomic_DNA"/>
</dbReference>
<protein>
    <submittedName>
        <fullName evidence="1">Putative phage minor tail protein</fullName>
    </submittedName>
</protein>
<dbReference type="Pfam" id="PF05939">
    <property type="entry name" value="Phage_min_tail"/>
    <property type="match status" value="1"/>
</dbReference>
<gene>
    <name evidence="1" type="ORF">XBFM1_460003</name>
</gene>
<comment type="caution">
    <text evidence="1">The sequence shown here is derived from an EMBL/GenBank/DDBJ whole genome shotgun (WGS) entry which is preliminary data.</text>
</comment>
<evidence type="ECO:0000313" key="2">
    <source>
        <dbReference type="Proteomes" id="UP000028487"/>
    </source>
</evidence>
<reference evidence="1" key="1">
    <citation type="submission" date="2013-07" db="EMBL/GenBank/DDBJ databases">
        <title>Sub-species coevolution in mutualistic symbiosis.</title>
        <authorList>
            <person name="Murfin K."/>
            <person name="Klassen J."/>
            <person name="Lee M."/>
            <person name="Forst S."/>
            <person name="Stock P."/>
            <person name="Goodrich-Blair H."/>
        </authorList>
    </citation>
    <scope>NUCLEOTIDE SEQUENCE [LARGE SCALE GENOMIC DNA]</scope>
    <source>
        <strain evidence="1">Feltiae Moldova</strain>
    </source>
</reference>
<organism evidence="1 2">
    <name type="scientific">Xenorhabdus bovienii str. feltiae Moldova</name>
    <dbReference type="NCBI Taxonomy" id="1398200"/>
    <lineage>
        <taxon>Bacteria</taxon>
        <taxon>Pseudomonadati</taxon>
        <taxon>Pseudomonadota</taxon>
        <taxon>Gammaproteobacteria</taxon>
        <taxon>Enterobacterales</taxon>
        <taxon>Morganellaceae</taxon>
        <taxon>Xenorhabdus</taxon>
    </lineage>
</organism>